<reference evidence="2" key="1">
    <citation type="submission" date="2023-01" db="EMBL/GenBank/DDBJ databases">
        <title>The growth and conidiation of Purpureocillium lavendulum are regulated by nitrogen source and histone H3K14 acetylation.</title>
        <authorList>
            <person name="Tang P."/>
            <person name="Han J."/>
            <person name="Zhang C."/>
            <person name="Tang P."/>
            <person name="Qi F."/>
            <person name="Zhang K."/>
            <person name="Liang L."/>
        </authorList>
    </citation>
    <scope>NUCLEOTIDE SEQUENCE</scope>
    <source>
        <strain evidence="2">YMF1.00683</strain>
    </source>
</reference>
<evidence type="ECO:0000259" key="1">
    <source>
        <dbReference type="Pfam" id="PF01266"/>
    </source>
</evidence>
<dbReference type="EMBL" id="JAQHRD010000010">
    <property type="protein sequence ID" value="KAJ6437729.1"/>
    <property type="molecule type" value="Genomic_DNA"/>
</dbReference>
<evidence type="ECO:0000313" key="3">
    <source>
        <dbReference type="Proteomes" id="UP001163105"/>
    </source>
</evidence>
<proteinExistence type="predicted"/>
<dbReference type="Gene3D" id="3.50.50.60">
    <property type="entry name" value="FAD/NAD(P)-binding domain"/>
    <property type="match status" value="1"/>
</dbReference>
<sequence>MYSPSPNQCNQCHQCQSITMAISPSLVEELLAQTRADPELPRANPTTSFWQMPPHPSMSAVQSAELPAAVDVAIIGSGVTGCSVAKHLLEHPGFRSGSGSGSGSGSSSGPAGTVAVLEARNLTSGATGRNGGLLTNHVPGDYRLLSDRFGHAEATKIARFANRTLEKMHALGNSSDEFRAASVVRRLLDVICFDDEPAFTAAKASFELYEQHVPEDRGKTKYLTAEEAASTYQVVAKAGAIVFPNGAFWPYRLITRVWAQLHEQHRGRLSIDTNTPVTAVTHDPASSATHPYVLATPRGAVRAAKVVHATNGYTGHLLPALRGKIFPLRGTMSTQVAPAAFGRRGHEVSWSMVSSGVFDSATDVLEVGLYYSNQNPDTGDIFIGGEKVKLDELLVSDDTEVRAPCRDNIVSVLPRYHTRGWADGQAPEARKVWSGIMGFTADRLPLVGRLPQGATRREGDEEWIAAGFNGFGMPLCWSSGEAVARMMLGEGKGEDGEGGVDFLPEAFLATKERLDDEARMATRTALELLLSGHP</sequence>
<dbReference type="Proteomes" id="UP001163105">
    <property type="component" value="Unassembled WGS sequence"/>
</dbReference>
<dbReference type="PANTHER" id="PTHR13847">
    <property type="entry name" value="SARCOSINE DEHYDROGENASE-RELATED"/>
    <property type="match status" value="1"/>
</dbReference>
<dbReference type="GO" id="GO:0005737">
    <property type="term" value="C:cytoplasm"/>
    <property type="evidence" value="ECO:0007669"/>
    <property type="project" value="TreeGrafter"/>
</dbReference>
<dbReference type="Gene3D" id="3.30.9.10">
    <property type="entry name" value="D-Amino Acid Oxidase, subunit A, domain 2"/>
    <property type="match status" value="1"/>
</dbReference>
<name>A0AB34FFB2_9HYPO</name>
<dbReference type="InterPro" id="IPR006076">
    <property type="entry name" value="FAD-dep_OxRdtase"/>
</dbReference>
<dbReference type="AlphaFoldDB" id="A0AB34FFB2"/>
<dbReference type="SUPFAM" id="SSF51905">
    <property type="entry name" value="FAD/NAD(P)-binding domain"/>
    <property type="match status" value="1"/>
</dbReference>
<gene>
    <name evidence="2" type="ORF">O9K51_09557</name>
</gene>
<protein>
    <submittedName>
        <fullName evidence="2">FAD dependent oxidoreductase</fullName>
    </submittedName>
</protein>
<organism evidence="2 3">
    <name type="scientific">Purpureocillium lavendulum</name>
    <dbReference type="NCBI Taxonomy" id="1247861"/>
    <lineage>
        <taxon>Eukaryota</taxon>
        <taxon>Fungi</taxon>
        <taxon>Dikarya</taxon>
        <taxon>Ascomycota</taxon>
        <taxon>Pezizomycotina</taxon>
        <taxon>Sordariomycetes</taxon>
        <taxon>Hypocreomycetidae</taxon>
        <taxon>Hypocreales</taxon>
        <taxon>Ophiocordycipitaceae</taxon>
        <taxon>Purpureocillium</taxon>
    </lineage>
</organism>
<keyword evidence="3" id="KW-1185">Reference proteome</keyword>
<dbReference type="Pfam" id="PF01266">
    <property type="entry name" value="DAO"/>
    <property type="match status" value="1"/>
</dbReference>
<evidence type="ECO:0000313" key="2">
    <source>
        <dbReference type="EMBL" id="KAJ6437729.1"/>
    </source>
</evidence>
<feature type="domain" description="FAD dependent oxidoreductase" evidence="1">
    <location>
        <begin position="71"/>
        <end position="486"/>
    </location>
</feature>
<comment type="caution">
    <text evidence="2">The sequence shown here is derived from an EMBL/GenBank/DDBJ whole genome shotgun (WGS) entry which is preliminary data.</text>
</comment>
<accession>A0AB34FFB2</accession>
<dbReference type="InterPro" id="IPR036188">
    <property type="entry name" value="FAD/NAD-bd_sf"/>
</dbReference>
<dbReference type="PANTHER" id="PTHR13847:SF213">
    <property type="entry name" value="DEPENDENT OXIDOREDUCTASE, PUTATIVE-RELATED"/>
    <property type="match status" value="1"/>
</dbReference>